<dbReference type="AlphaFoldDB" id="A0A1R4GGF8"/>
<dbReference type="InterPro" id="IPR002586">
    <property type="entry name" value="CobQ/CobB/MinD/ParA_Nub-bd_dom"/>
</dbReference>
<dbReference type="Pfam" id="PF01656">
    <property type="entry name" value="CbiA"/>
    <property type="match status" value="1"/>
</dbReference>
<sequence>MKTVLVANQKGGCGKTSVAITLAAALANQGQTVALADADPQKSSLRWLKQRPDTAAKIYAVDWRDEEEIGELPKKAAKKLGKKDWLIIDAPGSLTADHAESLISEAKAILIPVLPSIFDADSTKQFLKSIQDIKRIRKGKVDIHLLANRVRPQSSTNQTLQSFFTEIGQPPLAWLSERSLYPQLAEQGLSIFDFNQKRYRDVQAQWQPVMDALMPKVASKYEEVLADSTIPATLEKLANSSNDQENALKKAGDGSTWYE</sequence>
<dbReference type="CDD" id="cd02042">
    <property type="entry name" value="ParAB_family"/>
    <property type="match status" value="1"/>
</dbReference>
<dbReference type="EMBL" id="FUGE01000062">
    <property type="protein sequence ID" value="SJM67012.1"/>
    <property type="molecule type" value="Genomic_DNA"/>
</dbReference>
<dbReference type="Proteomes" id="UP000188357">
    <property type="component" value="Unassembled WGS sequence"/>
</dbReference>
<dbReference type="STRING" id="1945521.A1232T_00390"/>
<protein>
    <submittedName>
        <fullName evidence="2">Chromosome partitioning protein ParA</fullName>
    </submittedName>
</protein>
<gene>
    <name evidence="2" type="primary">parA_1</name>
    <name evidence="2" type="ORF">A1232T_00390</name>
</gene>
<dbReference type="InterPro" id="IPR050678">
    <property type="entry name" value="DNA_Partitioning_ATPase"/>
</dbReference>
<dbReference type="InterPro" id="IPR027417">
    <property type="entry name" value="P-loop_NTPase"/>
</dbReference>
<feature type="domain" description="CobQ/CobB/MinD/ParA nucleotide binding" evidence="1">
    <location>
        <begin position="5"/>
        <end position="189"/>
    </location>
</feature>
<name>A0A1R4GGF8_9GAMM</name>
<dbReference type="PANTHER" id="PTHR13696:SF96">
    <property type="entry name" value="COBQ_COBB_MIND_PARA NUCLEOTIDE BINDING DOMAIN-CONTAINING PROTEIN"/>
    <property type="match status" value="1"/>
</dbReference>
<dbReference type="PIRSF" id="PIRSF009320">
    <property type="entry name" value="Nuc_binding_HP_1000"/>
    <property type="match status" value="1"/>
</dbReference>
<proteinExistence type="predicted"/>
<reference evidence="2 3" key="1">
    <citation type="submission" date="2017-02" db="EMBL/GenBank/DDBJ databases">
        <authorList>
            <person name="Peterson S.W."/>
        </authorList>
    </citation>
    <scope>NUCLEOTIDE SEQUENCE [LARGE SCALE GENOMIC DNA]</scope>
    <source>
        <strain evidence="2">Psychrobacter_piechaudii</strain>
    </source>
</reference>
<evidence type="ECO:0000313" key="2">
    <source>
        <dbReference type="EMBL" id="SJM67012.1"/>
    </source>
</evidence>
<dbReference type="Gene3D" id="3.40.50.300">
    <property type="entry name" value="P-loop containing nucleotide triphosphate hydrolases"/>
    <property type="match status" value="1"/>
</dbReference>
<accession>A0A1R4GGF8</accession>
<evidence type="ECO:0000313" key="3">
    <source>
        <dbReference type="Proteomes" id="UP000188357"/>
    </source>
</evidence>
<dbReference type="SUPFAM" id="SSF52540">
    <property type="entry name" value="P-loop containing nucleoside triphosphate hydrolases"/>
    <property type="match status" value="1"/>
</dbReference>
<organism evidence="2 3">
    <name type="scientific">Psychrobacter piechaudii</name>
    <dbReference type="NCBI Taxonomy" id="1945521"/>
    <lineage>
        <taxon>Bacteria</taxon>
        <taxon>Pseudomonadati</taxon>
        <taxon>Pseudomonadota</taxon>
        <taxon>Gammaproteobacteria</taxon>
        <taxon>Moraxellales</taxon>
        <taxon>Moraxellaceae</taxon>
        <taxon>Psychrobacter</taxon>
    </lineage>
</organism>
<dbReference type="OrthoDB" id="69313at2"/>
<dbReference type="PANTHER" id="PTHR13696">
    <property type="entry name" value="P-LOOP CONTAINING NUCLEOSIDE TRIPHOSPHATE HYDROLASE"/>
    <property type="match status" value="1"/>
</dbReference>
<evidence type="ECO:0000259" key="1">
    <source>
        <dbReference type="Pfam" id="PF01656"/>
    </source>
</evidence>
<keyword evidence="3" id="KW-1185">Reference proteome</keyword>